<dbReference type="GO" id="GO:0009055">
    <property type="term" value="F:electron transfer activity"/>
    <property type="evidence" value="ECO:0007669"/>
    <property type="project" value="InterPro"/>
</dbReference>
<keyword evidence="3" id="KW-0479">Metal-binding</keyword>
<dbReference type="SUPFAM" id="SSF46626">
    <property type="entry name" value="Cytochrome c"/>
    <property type="match status" value="1"/>
</dbReference>
<dbReference type="Gene3D" id="1.10.760.10">
    <property type="entry name" value="Cytochrome c-like domain"/>
    <property type="match status" value="1"/>
</dbReference>
<protein>
    <recommendedName>
        <fullName evidence="6">Cytochrome c domain-containing protein</fullName>
    </recommendedName>
</protein>
<keyword evidence="4" id="KW-0249">Electron transport</keyword>
<evidence type="ECO:0000256" key="3">
    <source>
        <dbReference type="ARBA" id="ARBA00022723"/>
    </source>
</evidence>
<organism evidence="7">
    <name type="scientific">hydrothermal vent metagenome</name>
    <dbReference type="NCBI Taxonomy" id="652676"/>
    <lineage>
        <taxon>unclassified sequences</taxon>
        <taxon>metagenomes</taxon>
        <taxon>ecological metagenomes</taxon>
    </lineage>
</organism>
<evidence type="ECO:0000256" key="2">
    <source>
        <dbReference type="ARBA" id="ARBA00022617"/>
    </source>
</evidence>
<feature type="domain" description="Cytochrome c" evidence="6">
    <location>
        <begin position="14"/>
        <end position="104"/>
    </location>
</feature>
<reference evidence="7" key="1">
    <citation type="submission" date="2018-06" db="EMBL/GenBank/DDBJ databases">
        <authorList>
            <person name="Zhirakovskaya E."/>
        </authorList>
    </citation>
    <scope>NUCLEOTIDE SEQUENCE</scope>
</reference>
<dbReference type="InterPro" id="IPR002324">
    <property type="entry name" value="Cyt_c_ID"/>
</dbReference>
<dbReference type="GO" id="GO:0020037">
    <property type="term" value="F:heme binding"/>
    <property type="evidence" value="ECO:0007669"/>
    <property type="project" value="InterPro"/>
</dbReference>
<gene>
    <name evidence="7" type="ORF">MNBD_GAMMA20-897</name>
</gene>
<dbReference type="PRINTS" id="PR00606">
    <property type="entry name" value="CYTCHROMECID"/>
</dbReference>
<evidence type="ECO:0000256" key="5">
    <source>
        <dbReference type="ARBA" id="ARBA00023004"/>
    </source>
</evidence>
<dbReference type="EMBL" id="UOFU01000145">
    <property type="protein sequence ID" value="VAW98383.1"/>
    <property type="molecule type" value="Genomic_DNA"/>
</dbReference>
<proteinExistence type="predicted"/>
<evidence type="ECO:0000313" key="7">
    <source>
        <dbReference type="EMBL" id="VAW98383.1"/>
    </source>
</evidence>
<dbReference type="InterPro" id="IPR036909">
    <property type="entry name" value="Cyt_c-like_dom_sf"/>
</dbReference>
<dbReference type="InterPro" id="IPR009056">
    <property type="entry name" value="Cyt_c-like_dom"/>
</dbReference>
<dbReference type="PROSITE" id="PS51007">
    <property type="entry name" value="CYTC"/>
    <property type="match status" value="1"/>
</dbReference>
<keyword evidence="1" id="KW-0813">Transport</keyword>
<sequence length="104" mass="11057">MNAKWLIAPIAAAALFVSGQASADLDLAKKSGCLACHGIDKKIVGPSWHDIATKYKDDTGARDLLIDKVKKGGKGTWGPAPMPPFSPRVSDVNIEKLVDFILAL</sequence>
<keyword evidence="5" id="KW-0408">Iron</keyword>
<evidence type="ECO:0000259" key="6">
    <source>
        <dbReference type="PROSITE" id="PS51007"/>
    </source>
</evidence>
<name>A0A3B1AER6_9ZZZZ</name>
<dbReference type="Pfam" id="PF13442">
    <property type="entry name" value="Cytochrome_CBB3"/>
    <property type="match status" value="1"/>
</dbReference>
<dbReference type="AlphaFoldDB" id="A0A3B1AER6"/>
<accession>A0A3B1AER6</accession>
<keyword evidence="2" id="KW-0349">Heme</keyword>
<evidence type="ECO:0000256" key="1">
    <source>
        <dbReference type="ARBA" id="ARBA00022448"/>
    </source>
</evidence>
<evidence type="ECO:0000256" key="4">
    <source>
        <dbReference type="ARBA" id="ARBA00022982"/>
    </source>
</evidence>
<dbReference type="GO" id="GO:0005506">
    <property type="term" value="F:iron ion binding"/>
    <property type="evidence" value="ECO:0007669"/>
    <property type="project" value="InterPro"/>
</dbReference>